<keyword evidence="3" id="KW-0678">Repressor</keyword>
<evidence type="ECO:0000313" key="11">
    <source>
        <dbReference type="EMBL" id="QCP47788.1"/>
    </source>
</evidence>
<evidence type="ECO:0000256" key="4">
    <source>
        <dbReference type="ARBA" id="ARBA00022795"/>
    </source>
</evidence>
<keyword evidence="11" id="KW-0969">Cilium</keyword>
<feature type="compositionally biased region" description="Polar residues" evidence="9">
    <location>
        <begin position="1"/>
        <end position="13"/>
    </location>
</feature>
<dbReference type="KEGG" id="tvl:FAZ95_00480"/>
<evidence type="ECO:0000256" key="1">
    <source>
        <dbReference type="ARBA" id="ARBA00005322"/>
    </source>
</evidence>
<proteinExistence type="inferred from homology"/>
<evidence type="ECO:0000256" key="5">
    <source>
        <dbReference type="ARBA" id="ARBA00023015"/>
    </source>
</evidence>
<dbReference type="NCBIfam" id="TIGR03824">
    <property type="entry name" value="FlgM_jcvi"/>
    <property type="match status" value="1"/>
</dbReference>
<evidence type="ECO:0000256" key="8">
    <source>
        <dbReference type="ARBA" id="ARBA00030117"/>
    </source>
</evidence>
<dbReference type="SUPFAM" id="SSF101498">
    <property type="entry name" value="Anti-sigma factor FlgM"/>
    <property type="match status" value="1"/>
</dbReference>
<gene>
    <name evidence="11" type="primary">flgM</name>
    <name evidence="11" type="ORF">FAZ95_00480</name>
</gene>
<dbReference type="Proteomes" id="UP000298656">
    <property type="component" value="Chromosome 1"/>
</dbReference>
<protein>
    <recommendedName>
        <fullName evidence="2">Negative regulator of flagellin synthesis</fullName>
    </recommendedName>
    <alternativeName>
        <fullName evidence="8">Anti-sigma-28 factor</fullName>
    </alternativeName>
</protein>
<dbReference type="GO" id="GO:0044781">
    <property type="term" value="P:bacterial-type flagellum organization"/>
    <property type="evidence" value="ECO:0007669"/>
    <property type="project" value="UniProtKB-KW"/>
</dbReference>
<dbReference type="GO" id="GO:0045892">
    <property type="term" value="P:negative regulation of DNA-templated transcription"/>
    <property type="evidence" value="ECO:0007669"/>
    <property type="project" value="InterPro"/>
</dbReference>
<evidence type="ECO:0000256" key="2">
    <source>
        <dbReference type="ARBA" id="ARBA00017823"/>
    </source>
</evidence>
<feature type="region of interest" description="Disordered" evidence="9">
    <location>
        <begin position="1"/>
        <end position="51"/>
    </location>
</feature>
<comment type="similarity">
    <text evidence="1">Belongs to the FlgM family.</text>
</comment>
<evidence type="ECO:0000256" key="7">
    <source>
        <dbReference type="ARBA" id="ARBA00024739"/>
    </source>
</evidence>
<dbReference type="AlphaFoldDB" id="A0A4P8IGQ4"/>
<dbReference type="InterPro" id="IPR035890">
    <property type="entry name" value="Anti-sigma-28_factor_FlgM_sf"/>
</dbReference>
<evidence type="ECO:0000256" key="6">
    <source>
        <dbReference type="ARBA" id="ARBA00023163"/>
    </source>
</evidence>
<dbReference type="EMBL" id="CP040077">
    <property type="protein sequence ID" value="QCP47788.1"/>
    <property type="molecule type" value="Genomic_DNA"/>
</dbReference>
<accession>A0A4P8IGQ4</accession>
<keyword evidence="6" id="KW-0804">Transcription</keyword>
<reference evidence="11 12" key="1">
    <citation type="submission" date="2019-05" db="EMBL/GenBank/DDBJ databases">
        <title>Burkholderia sp. DHOD12, isolated from subtropical forest soil.</title>
        <authorList>
            <person name="Gao Z.-H."/>
            <person name="Qiu L.-H."/>
        </authorList>
    </citation>
    <scope>NUCLEOTIDE SEQUENCE [LARGE SCALE GENOMIC DNA]</scope>
    <source>
        <strain evidence="11 12">DHOD12</strain>
    </source>
</reference>
<evidence type="ECO:0000256" key="9">
    <source>
        <dbReference type="SAM" id="MobiDB-lite"/>
    </source>
</evidence>
<evidence type="ECO:0000313" key="12">
    <source>
        <dbReference type="Proteomes" id="UP000298656"/>
    </source>
</evidence>
<keyword evidence="5" id="KW-0805">Transcription regulation</keyword>
<organism evidence="11 12">
    <name type="scientific">Trinickia violacea</name>
    <dbReference type="NCBI Taxonomy" id="2571746"/>
    <lineage>
        <taxon>Bacteria</taxon>
        <taxon>Pseudomonadati</taxon>
        <taxon>Pseudomonadota</taxon>
        <taxon>Betaproteobacteria</taxon>
        <taxon>Burkholderiales</taxon>
        <taxon>Burkholderiaceae</taxon>
        <taxon>Trinickia</taxon>
    </lineage>
</organism>
<feature type="compositionally biased region" description="Low complexity" evidence="9">
    <location>
        <begin position="21"/>
        <end position="40"/>
    </location>
</feature>
<evidence type="ECO:0000256" key="3">
    <source>
        <dbReference type="ARBA" id="ARBA00022491"/>
    </source>
</evidence>
<feature type="domain" description="Anti-sigma-28 factor FlgM C-terminal" evidence="10">
    <location>
        <begin position="51"/>
        <end position="100"/>
    </location>
</feature>
<keyword evidence="4" id="KW-1005">Bacterial flagellum biogenesis</keyword>
<comment type="function">
    <text evidence="7">Responsible for the coupling of flagellin expression to flagellar assembly by preventing expression of the flagellin genes when a component of the middle class of proteins is defective. It negatively regulates flagellar genes by inhibiting the activity of FliA by directly binding to FliA.</text>
</comment>
<keyword evidence="11" id="KW-0282">Flagellum</keyword>
<dbReference type="InterPro" id="IPR031316">
    <property type="entry name" value="FlgM_C"/>
</dbReference>
<dbReference type="OrthoDB" id="9181369at2"/>
<sequence length="115" mass="11132">MKIDSTTKSSVSSLKDGAQRTQQGDSAAAAAASASTAPAQGAGGSAGDANVNLSGLSSSLRSLAASGAADIDVGQVESIKQAIQNGTLTIDTSKIADGVLETARGLLQKNPSTGG</sequence>
<name>A0A4P8IGQ4_9BURK</name>
<keyword evidence="12" id="KW-1185">Reference proteome</keyword>
<dbReference type="InterPro" id="IPR007412">
    <property type="entry name" value="FlgM"/>
</dbReference>
<dbReference type="RefSeq" id="WP_137330631.1">
    <property type="nucleotide sequence ID" value="NZ_CP040077.1"/>
</dbReference>
<evidence type="ECO:0000259" key="10">
    <source>
        <dbReference type="Pfam" id="PF04316"/>
    </source>
</evidence>
<keyword evidence="11" id="KW-0966">Cell projection</keyword>
<dbReference type="Pfam" id="PF04316">
    <property type="entry name" value="FlgM"/>
    <property type="match status" value="1"/>
</dbReference>